<keyword evidence="1" id="KW-0677">Repeat</keyword>
<evidence type="ECO:0000256" key="2">
    <source>
        <dbReference type="PROSITE-ProRule" id="PRU00235"/>
    </source>
</evidence>
<dbReference type="GeneTree" id="ENSGT00940000159616"/>
<dbReference type="InterPro" id="IPR051625">
    <property type="entry name" value="Signaling_Regulatory_Domain"/>
</dbReference>
<feature type="repeat" description="RCC1" evidence="2">
    <location>
        <begin position="54"/>
        <end position="105"/>
    </location>
</feature>
<dbReference type="PANTHER" id="PTHR22872:SF9">
    <property type="entry name" value="X-LINKED RETINITIS PIGMENTOSA GTPASE REGULATOR"/>
    <property type="match status" value="1"/>
</dbReference>
<feature type="repeat" description="RCC1" evidence="2">
    <location>
        <begin position="106"/>
        <end position="155"/>
    </location>
</feature>
<reference evidence="3" key="2">
    <citation type="submission" date="2025-09" db="UniProtKB">
        <authorList>
            <consortium name="Ensembl"/>
        </authorList>
    </citation>
    <scope>IDENTIFICATION</scope>
</reference>
<protein>
    <recommendedName>
        <fullName evidence="5">Retinitis pigmentosa GTPase regulator</fullName>
    </recommendedName>
</protein>
<dbReference type="Proteomes" id="UP000694392">
    <property type="component" value="Unplaced"/>
</dbReference>
<dbReference type="Ensembl" id="ENSSPUT00000008175.1">
    <property type="protein sequence ID" value="ENSSPUP00000007675.1"/>
    <property type="gene ID" value="ENSSPUG00000005844.1"/>
</dbReference>
<organism evidence="3 4">
    <name type="scientific">Sphenodon punctatus</name>
    <name type="common">Tuatara</name>
    <name type="synonym">Hatteria punctata</name>
    <dbReference type="NCBI Taxonomy" id="8508"/>
    <lineage>
        <taxon>Eukaryota</taxon>
        <taxon>Metazoa</taxon>
        <taxon>Chordata</taxon>
        <taxon>Craniata</taxon>
        <taxon>Vertebrata</taxon>
        <taxon>Euteleostomi</taxon>
        <taxon>Lepidosauria</taxon>
        <taxon>Sphenodontia</taxon>
        <taxon>Sphenodontidae</taxon>
        <taxon>Sphenodon</taxon>
    </lineage>
</organism>
<proteinExistence type="predicted"/>
<dbReference type="AlphaFoldDB" id="A0A8D0GJC6"/>
<keyword evidence="4" id="KW-1185">Reference proteome</keyword>
<dbReference type="Pfam" id="PF00415">
    <property type="entry name" value="RCC1"/>
    <property type="match status" value="3"/>
</dbReference>
<evidence type="ECO:0008006" key="5">
    <source>
        <dbReference type="Google" id="ProtNLM"/>
    </source>
</evidence>
<name>A0A8D0GJC6_SPHPU</name>
<accession>A0A8D0GJC6</accession>
<dbReference type="InterPro" id="IPR000408">
    <property type="entry name" value="Reg_chr_condens"/>
</dbReference>
<dbReference type="SUPFAM" id="SSF50985">
    <property type="entry name" value="RCC1/BLIP-II"/>
    <property type="match status" value="1"/>
</dbReference>
<sequence>MGEVEEQVPESGAVFTFGKSKFAENIPSKFWFKNDTPLYISCGDEHTAVVTDNGKLYMFGSNNWGQLGLGVKNTVNKPTCVKALKPEKVKIAACGRNHTLVFTEDGQLFMWGDNSEGQIGLADESNLCSPCQVDVGRPVSWVSCGYYHSALVTSDGELYTFGEPEYGKLGLSPEQLENSRVPQLVP</sequence>
<evidence type="ECO:0000313" key="3">
    <source>
        <dbReference type="Ensembl" id="ENSSPUP00000007675.1"/>
    </source>
</evidence>
<dbReference type="InterPro" id="IPR009091">
    <property type="entry name" value="RCC1/BLIP-II"/>
</dbReference>
<dbReference type="Gene3D" id="2.130.10.30">
    <property type="entry name" value="Regulator of chromosome condensation 1/beta-lactamase-inhibitor protein II"/>
    <property type="match status" value="1"/>
</dbReference>
<dbReference type="PRINTS" id="PR00633">
    <property type="entry name" value="RCCNDNSATION"/>
</dbReference>
<reference evidence="3" key="1">
    <citation type="submission" date="2025-08" db="UniProtKB">
        <authorList>
            <consortium name="Ensembl"/>
        </authorList>
    </citation>
    <scope>IDENTIFICATION</scope>
</reference>
<evidence type="ECO:0000256" key="1">
    <source>
        <dbReference type="ARBA" id="ARBA00022737"/>
    </source>
</evidence>
<feature type="repeat" description="RCC1" evidence="2">
    <location>
        <begin position="156"/>
        <end position="186"/>
    </location>
</feature>
<dbReference type="PROSITE" id="PS00626">
    <property type="entry name" value="RCC1_2"/>
    <property type="match status" value="2"/>
</dbReference>
<dbReference type="PROSITE" id="PS50012">
    <property type="entry name" value="RCC1_3"/>
    <property type="match status" value="3"/>
</dbReference>
<dbReference type="PANTHER" id="PTHR22872">
    <property type="entry name" value="BTK-BINDING PROTEIN-RELATED"/>
    <property type="match status" value="1"/>
</dbReference>
<evidence type="ECO:0000313" key="4">
    <source>
        <dbReference type="Proteomes" id="UP000694392"/>
    </source>
</evidence>